<evidence type="ECO:0000313" key="3">
    <source>
        <dbReference type="Proteomes" id="UP001596472"/>
    </source>
</evidence>
<accession>A0ABW2L317</accession>
<gene>
    <name evidence="2" type="ORF">ACFQY0_02145</name>
</gene>
<protein>
    <recommendedName>
        <fullName evidence="4">MAM domain-containing protein</fullName>
    </recommendedName>
</protein>
<name>A0ABW2L317_9BACT</name>
<evidence type="ECO:0000313" key="2">
    <source>
        <dbReference type="EMBL" id="MFC7335965.1"/>
    </source>
</evidence>
<organism evidence="2 3">
    <name type="scientific">Haloferula chungangensis</name>
    <dbReference type="NCBI Taxonomy" id="1048331"/>
    <lineage>
        <taxon>Bacteria</taxon>
        <taxon>Pseudomonadati</taxon>
        <taxon>Verrucomicrobiota</taxon>
        <taxon>Verrucomicrobiia</taxon>
        <taxon>Verrucomicrobiales</taxon>
        <taxon>Verrucomicrobiaceae</taxon>
        <taxon>Haloferula</taxon>
    </lineage>
</organism>
<feature type="signal peptide" evidence="1">
    <location>
        <begin position="1"/>
        <end position="22"/>
    </location>
</feature>
<reference evidence="3" key="1">
    <citation type="journal article" date="2019" name="Int. J. Syst. Evol. Microbiol.">
        <title>The Global Catalogue of Microorganisms (GCM) 10K type strain sequencing project: providing services to taxonomists for standard genome sequencing and annotation.</title>
        <authorList>
            <consortium name="The Broad Institute Genomics Platform"/>
            <consortium name="The Broad Institute Genome Sequencing Center for Infectious Disease"/>
            <person name="Wu L."/>
            <person name="Ma J."/>
        </authorList>
    </citation>
    <scope>NUCLEOTIDE SEQUENCE [LARGE SCALE GENOMIC DNA]</scope>
    <source>
        <strain evidence="3">CGMCC 4.1467</strain>
    </source>
</reference>
<dbReference type="Gene3D" id="2.60.120.200">
    <property type="match status" value="1"/>
</dbReference>
<evidence type="ECO:0008006" key="4">
    <source>
        <dbReference type="Google" id="ProtNLM"/>
    </source>
</evidence>
<sequence>MIKTTPPGIARTLTFLTGISMAASIHGAEILNEDFNSASNSAFADIGWFAYFTKNDSSVVDWSNEPAVSPGWAHAGDYIFFAPGGTSDFDVVNGPAVMFTSLESPHDISTIASIEVGERMDGTPEDPALARILIEVDNQWYASDFSFESTANVGPTGDYNPVTLDGIDFADGSNWRLATLAVGEAGTGGITVAASPIGGTLSGNLQAVGVYSEPGGGGDHSRFGSYIVNDNNAGPPPPPAPIYVEEFTNEGGDTNFEAFGWTSLLTEFDTIVSYAQTGVGSAAGVSSGDYAFFAPKQDADVANAPALITTSEPGPISIETLHSIAWEASADNTDDEFRVAIQVGGVWYASNPALNDGQIDSGAAGMTPLSFEPASFSNASNWLTIDNATVGATAPISLGSAPAGNLSGAVTAFGLYLAAGTDDEADGDHVRFDNFTITTQEIVDTPTLKIESDGTDLVFRWDSEDGKLYNLRSATTLSDPTSEWPIYDGHGDIVATSPTNTLRVAQPANPTRFFVIEEFDAPPVTVFSDDLESGSSNWSTSSIGNSGTDWQLGTPTEVGPSSANSGSNCFGTNISGDYGSNADVSLRSTLIDLSSARGATLSFSYYLEGDPNPDGAPFDTATLNILDSNDDVLAVVEVLGNETTSDWTSYSKALPANVLGQPVKIEFRFVSDGIMNAPGWYLDDVAVSVP</sequence>
<dbReference type="RefSeq" id="WP_379708600.1">
    <property type="nucleotide sequence ID" value="NZ_JBHTBS010000001.1"/>
</dbReference>
<feature type="chain" id="PRO_5045063779" description="MAM domain-containing protein" evidence="1">
    <location>
        <begin position="23"/>
        <end position="690"/>
    </location>
</feature>
<keyword evidence="3" id="KW-1185">Reference proteome</keyword>
<keyword evidence="1" id="KW-0732">Signal</keyword>
<proteinExistence type="predicted"/>
<dbReference type="EMBL" id="JBHTBS010000001">
    <property type="protein sequence ID" value="MFC7335965.1"/>
    <property type="molecule type" value="Genomic_DNA"/>
</dbReference>
<comment type="caution">
    <text evidence="2">The sequence shown here is derived from an EMBL/GenBank/DDBJ whole genome shotgun (WGS) entry which is preliminary data.</text>
</comment>
<dbReference type="Proteomes" id="UP001596472">
    <property type="component" value="Unassembled WGS sequence"/>
</dbReference>
<evidence type="ECO:0000256" key="1">
    <source>
        <dbReference type="SAM" id="SignalP"/>
    </source>
</evidence>